<dbReference type="Pfam" id="PF06314">
    <property type="entry name" value="ADC"/>
    <property type="match status" value="1"/>
</dbReference>
<comment type="caution">
    <text evidence="1">The sequence shown here is derived from an EMBL/GenBank/DDBJ whole genome shotgun (WGS) entry which is preliminary data.</text>
</comment>
<dbReference type="EMBL" id="RKLO01000006">
    <property type="protein sequence ID" value="RVW00615.1"/>
    <property type="molecule type" value="Genomic_DNA"/>
</dbReference>
<reference evidence="1 2" key="1">
    <citation type="submission" date="2018-11" db="EMBL/GenBank/DDBJ databases">
        <title>Rhodococcus spongicola sp. nov. and Rhodococcus xishaensis sp. nov. from marine sponges.</title>
        <authorList>
            <person name="Li L."/>
            <person name="Lin H.W."/>
        </authorList>
    </citation>
    <scope>NUCLEOTIDE SEQUENCE [LARGE SCALE GENOMIC DNA]</scope>
    <source>
        <strain evidence="1 2">LHW51113</strain>
    </source>
</reference>
<protein>
    <submittedName>
        <fullName evidence="1">Acetoacetate decarboxylase</fullName>
    </submittedName>
</protein>
<dbReference type="OrthoDB" id="1633687at2"/>
<proteinExistence type="predicted"/>
<evidence type="ECO:0000313" key="1">
    <source>
        <dbReference type="EMBL" id="RVW00615.1"/>
    </source>
</evidence>
<name>A0A438APJ7_9NOCA</name>
<dbReference type="Proteomes" id="UP000283479">
    <property type="component" value="Unassembled WGS sequence"/>
</dbReference>
<dbReference type="InterPro" id="IPR023375">
    <property type="entry name" value="ADC_dom_sf"/>
</dbReference>
<evidence type="ECO:0000313" key="2">
    <source>
        <dbReference type="Proteomes" id="UP000283479"/>
    </source>
</evidence>
<dbReference type="InterPro" id="IPR010451">
    <property type="entry name" value="Acetoacetate_decarboxylase"/>
</dbReference>
<dbReference type="GO" id="GO:0016829">
    <property type="term" value="F:lyase activity"/>
    <property type="evidence" value="ECO:0007669"/>
    <property type="project" value="InterPro"/>
</dbReference>
<dbReference type="SUPFAM" id="SSF160104">
    <property type="entry name" value="Acetoacetate decarboxylase-like"/>
    <property type="match status" value="1"/>
</dbReference>
<keyword evidence="2" id="KW-1185">Reference proteome</keyword>
<organism evidence="1 2">
    <name type="scientific">Rhodococcus xishaensis</name>
    <dbReference type="NCBI Taxonomy" id="2487364"/>
    <lineage>
        <taxon>Bacteria</taxon>
        <taxon>Bacillati</taxon>
        <taxon>Actinomycetota</taxon>
        <taxon>Actinomycetes</taxon>
        <taxon>Mycobacteriales</taxon>
        <taxon>Nocardiaceae</taxon>
        <taxon>Rhodococcus</taxon>
    </lineage>
</organism>
<dbReference type="Gene3D" id="2.40.400.10">
    <property type="entry name" value="Acetoacetate decarboxylase-like"/>
    <property type="match status" value="1"/>
</dbReference>
<gene>
    <name evidence="1" type="ORF">EGT50_14805</name>
</gene>
<accession>A0A438APJ7</accession>
<dbReference type="AlphaFoldDB" id="A0A438APJ7"/>
<sequence>MGSDTDSGAFADGLGRSGVAVTSHEVLGKKVDMPVEVRTASAFMAMYSVPSAAAQNLIDHTGLELLQYRPGHGLCGLVFVDYIDGDLGPYNEFGVTFMVRNHRRRRTSVLSDLRSLVTGDSGALIHRLPVDGEFTLAAGRGIWGFPKILADFEADHVSDVRRGRVSQDGHLIAEITVKQGLPAPGGGTNTSLVAYSHLDGVTRSTQWDMRSTGVRSRIGGVSLHLGDHPIADELRSLGLPRRALLATTIPDLRMTFGDATPV</sequence>